<comment type="caution">
    <text evidence="1">The sequence shown here is derived from an EMBL/GenBank/DDBJ whole genome shotgun (WGS) entry which is preliminary data.</text>
</comment>
<dbReference type="AlphaFoldDB" id="A0A392SKB7"/>
<sequence length="38" mass="3911">MLGIKAILGILAPASNLRVTVKTCSLGEEWLAGRAGAE</sequence>
<evidence type="ECO:0000313" key="1">
    <source>
        <dbReference type="EMBL" id="MCI49303.1"/>
    </source>
</evidence>
<protein>
    <submittedName>
        <fullName evidence="1">Uncharacterized protein</fullName>
    </submittedName>
</protein>
<dbReference type="Proteomes" id="UP000265520">
    <property type="component" value="Unassembled WGS sequence"/>
</dbReference>
<name>A0A392SKB7_9FABA</name>
<organism evidence="1 2">
    <name type="scientific">Trifolium medium</name>
    <dbReference type="NCBI Taxonomy" id="97028"/>
    <lineage>
        <taxon>Eukaryota</taxon>
        <taxon>Viridiplantae</taxon>
        <taxon>Streptophyta</taxon>
        <taxon>Embryophyta</taxon>
        <taxon>Tracheophyta</taxon>
        <taxon>Spermatophyta</taxon>
        <taxon>Magnoliopsida</taxon>
        <taxon>eudicotyledons</taxon>
        <taxon>Gunneridae</taxon>
        <taxon>Pentapetalae</taxon>
        <taxon>rosids</taxon>
        <taxon>fabids</taxon>
        <taxon>Fabales</taxon>
        <taxon>Fabaceae</taxon>
        <taxon>Papilionoideae</taxon>
        <taxon>50 kb inversion clade</taxon>
        <taxon>NPAAA clade</taxon>
        <taxon>Hologalegina</taxon>
        <taxon>IRL clade</taxon>
        <taxon>Trifolieae</taxon>
        <taxon>Trifolium</taxon>
    </lineage>
</organism>
<keyword evidence="2" id="KW-1185">Reference proteome</keyword>
<reference evidence="1 2" key="1">
    <citation type="journal article" date="2018" name="Front. Plant Sci.">
        <title>Red Clover (Trifolium pratense) and Zigzag Clover (T. medium) - A Picture of Genomic Similarities and Differences.</title>
        <authorList>
            <person name="Dluhosova J."/>
            <person name="Istvanek J."/>
            <person name="Nedelnik J."/>
            <person name="Repkova J."/>
        </authorList>
    </citation>
    <scope>NUCLEOTIDE SEQUENCE [LARGE SCALE GENOMIC DNA]</scope>
    <source>
        <strain evidence="2">cv. 10/8</strain>
        <tissue evidence="1">Leaf</tissue>
    </source>
</reference>
<accession>A0A392SKB7</accession>
<evidence type="ECO:0000313" key="2">
    <source>
        <dbReference type="Proteomes" id="UP000265520"/>
    </source>
</evidence>
<proteinExistence type="predicted"/>
<dbReference type="EMBL" id="LXQA010399252">
    <property type="protein sequence ID" value="MCI49303.1"/>
    <property type="molecule type" value="Genomic_DNA"/>
</dbReference>
<feature type="non-terminal residue" evidence="1">
    <location>
        <position position="38"/>
    </location>
</feature>